<keyword evidence="8" id="KW-0482">Metalloprotease</keyword>
<evidence type="ECO:0000313" key="12">
    <source>
        <dbReference type="Proteomes" id="UP001107558"/>
    </source>
</evidence>
<dbReference type="Pfam" id="PF05649">
    <property type="entry name" value="Peptidase_M13_N"/>
    <property type="match status" value="2"/>
</dbReference>
<name>A0A9J6BMN4_POLVA</name>
<dbReference type="InterPro" id="IPR024079">
    <property type="entry name" value="MetalloPept_cat_dom_sf"/>
</dbReference>
<dbReference type="AlphaFoldDB" id="A0A9J6BMN4"/>
<keyword evidence="4" id="KW-0645">Protease</keyword>
<dbReference type="SUPFAM" id="SSF55486">
    <property type="entry name" value="Metalloproteases ('zincins'), catalytic domain"/>
    <property type="match status" value="1"/>
</dbReference>
<feature type="domain" description="Peptidase M13 N-terminal" evidence="10">
    <location>
        <begin position="2"/>
        <end position="128"/>
    </location>
</feature>
<evidence type="ECO:0000259" key="9">
    <source>
        <dbReference type="Pfam" id="PF01431"/>
    </source>
</evidence>
<feature type="domain" description="Peptidase M13 N-terminal" evidence="10">
    <location>
        <begin position="138"/>
        <end position="251"/>
    </location>
</feature>
<keyword evidence="5" id="KW-0479">Metal-binding</keyword>
<evidence type="ECO:0000256" key="5">
    <source>
        <dbReference type="ARBA" id="ARBA00022723"/>
    </source>
</evidence>
<dbReference type="Gene3D" id="1.10.1380.10">
    <property type="entry name" value="Neutral endopeptidase , domain2"/>
    <property type="match status" value="3"/>
</dbReference>
<comment type="subcellular location">
    <subcellularLocation>
        <location evidence="2">Cell membrane</location>
        <topology evidence="2">Single-pass type II membrane protein</topology>
    </subcellularLocation>
</comment>
<evidence type="ECO:0000313" key="11">
    <source>
        <dbReference type="EMBL" id="KAG5671137.1"/>
    </source>
</evidence>
<dbReference type="InterPro" id="IPR042089">
    <property type="entry name" value="Peptidase_M13_dom_2"/>
</dbReference>
<evidence type="ECO:0000256" key="4">
    <source>
        <dbReference type="ARBA" id="ARBA00022670"/>
    </source>
</evidence>
<protein>
    <submittedName>
        <fullName evidence="11">Uncharacterized protein</fullName>
    </submittedName>
</protein>
<reference evidence="11" key="1">
    <citation type="submission" date="2021-03" db="EMBL/GenBank/DDBJ databases">
        <title>Chromosome level genome of the anhydrobiotic midge Polypedilum vanderplanki.</title>
        <authorList>
            <person name="Yoshida Y."/>
            <person name="Kikawada T."/>
            <person name="Gusev O."/>
        </authorList>
    </citation>
    <scope>NUCLEOTIDE SEQUENCE</scope>
    <source>
        <strain evidence="11">NIAS01</strain>
        <tissue evidence="11">Whole body or cell culture</tissue>
    </source>
</reference>
<dbReference type="GO" id="GO:0016485">
    <property type="term" value="P:protein processing"/>
    <property type="evidence" value="ECO:0007669"/>
    <property type="project" value="TreeGrafter"/>
</dbReference>
<dbReference type="Pfam" id="PF01431">
    <property type="entry name" value="Peptidase_M13"/>
    <property type="match status" value="1"/>
</dbReference>
<evidence type="ECO:0000256" key="7">
    <source>
        <dbReference type="ARBA" id="ARBA00022833"/>
    </source>
</evidence>
<gene>
    <name evidence="11" type="ORF">PVAND_001350</name>
</gene>
<evidence type="ECO:0000256" key="6">
    <source>
        <dbReference type="ARBA" id="ARBA00022801"/>
    </source>
</evidence>
<accession>A0A9J6BMN4</accession>
<dbReference type="CDD" id="cd08662">
    <property type="entry name" value="M13"/>
    <property type="match status" value="1"/>
</dbReference>
<dbReference type="OrthoDB" id="6475849at2759"/>
<dbReference type="InterPro" id="IPR018497">
    <property type="entry name" value="Peptidase_M13_C"/>
</dbReference>
<organism evidence="11 12">
    <name type="scientific">Polypedilum vanderplanki</name>
    <name type="common">Sleeping chironomid midge</name>
    <dbReference type="NCBI Taxonomy" id="319348"/>
    <lineage>
        <taxon>Eukaryota</taxon>
        <taxon>Metazoa</taxon>
        <taxon>Ecdysozoa</taxon>
        <taxon>Arthropoda</taxon>
        <taxon>Hexapoda</taxon>
        <taxon>Insecta</taxon>
        <taxon>Pterygota</taxon>
        <taxon>Neoptera</taxon>
        <taxon>Endopterygota</taxon>
        <taxon>Diptera</taxon>
        <taxon>Nematocera</taxon>
        <taxon>Chironomoidea</taxon>
        <taxon>Chironomidae</taxon>
        <taxon>Chironominae</taxon>
        <taxon>Polypedilum</taxon>
        <taxon>Polypedilum</taxon>
    </lineage>
</organism>
<dbReference type="InterPro" id="IPR008753">
    <property type="entry name" value="Peptidase_M13_N"/>
</dbReference>
<keyword evidence="7" id="KW-0862">Zinc</keyword>
<evidence type="ECO:0000256" key="1">
    <source>
        <dbReference type="ARBA" id="ARBA00001947"/>
    </source>
</evidence>
<comment type="caution">
    <text evidence="11">The sequence shown here is derived from an EMBL/GenBank/DDBJ whole genome shotgun (WGS) entry which is preliminary data.</text>
</comment>
<dbReference type="PROSITE" id="PS51885">
    <property type="entry name" value="NEPRILYSIN"/>
    <property type="match status" value="1"/>
</dbReference>
<dbReference type="Gene3D" id="3.40.390.10">
    <property type="entry name" value="Collagenase (Catalytic Domain)"/>
    <property type="match status" value="2"/>
</dbReference>
<feature type="domain" description="Peptidase M13 C-terminal" evidence="9">
    <location>
        <begin position="327"/>
        <end position="455"/>
    </location>
</feature>
<dbReference type="Proteomes" id="UP001107558">
    <property type="component" value="Chromosome 3"/>
</dbReference>
<dbReference type="EMBL" id="JADBJN010000003">
    <property type="protein sequence ID" value="KAG5671137.1"/>
    <property type="molecule type" value="Genomic_DNA"/>
</dbReference>
<evidence type="ECO:0000259" key="10">
    <source>
        <dbReference type="Pfam" id="PF05649"/>
    </source>
</evidence>
<evidence type="ECO:0000256" key="3">
    <source>
        <dbReference type="ARBA" id="ARBA00007357"/>
    </source>
</evidence>
<dbReference type="InterPro" id="IPR000718">
    <property type="entry name" value="Peptidase_M13"/>
</dbReference>
<dbReference type="GO" id="GO:0046872">
    <property type="term" value="F:metal ion binding"/>
    <property type="evidence" value="ECO:0007669"/>
    <property type="project" value="UniProtKB-KW"/>
</dbReference>
<comment type="cofactor">
    <cofactor evidence="1">
        <name>Zn(2+)</name>
        <dbReference type="ChEBI" id="CHEBI:29105"/>
    </cofactor>
</comment>
<sequence length="456" mass="53697">MTDLRNKVNHQLQKLLEEPIHDKELKLFQDVEKLYQACSNVKIIENFKVSPLIEKIQTLGGWPVLRIYRNESNWKWEEIIQKLSQNGFSDNFIFSFFVNTKAMNSSRKLAGINAADLGLRRKYLLEKDYRYEGYNNNAQPSFFEALKEILNQTSKETIANYLMWRATFESLNYLNVPIRDRYFEYEKAIFGTKTQQTRVFQCIAEVKNLFPQGIGAMFYAFTENINNLTWMDNETKKAVKLKIKSMRDIIGSGDQLYNDTELERYYENRATEIDIENYFNSVLKIKAAKAKFNMNKLHFIMTKDDWTQYPLVVEVNAYMQFSHYHLKQCFIDQFNNITEPITGLHINGEQTQSENIADFGGVKFSYKAYEKFVEENGEEKLLPGIELNQRQLFWVAGAQFQCSVMRKELLEHWILSDIHAPYQFRVNAFGNLPEFSKDFKCSPSSAMNFIKKCELW</sequence>
<proteinExistence type="inferred from homology"/>
<evidence type="ECO:0000256" key="8">
    <source>
        <dbReference type="ARBA" id="ARBA00023049"/>
    </source>
</evidence>
<dbReference type="GO" id="GO:0004222">
    <property type="term" value="F:metalloendopeptidase activity"/>
    <property type="evidence" value="ECO:0007669"/>
    <property type="project" value="InterPro"/>
</dbReference>
<keyword evidence="6" id="KW-0378">Hydrolase</keyword>
<dbReference type="PANTHER" id="PTHR11733">
    <property type="entry name" value="ZINC METALLOPROTEASE FAMILY M13 NEPRILYSIN-RELATED"/>
    <property type="match status" value="1"/>
</dbReference>
<dbReference type="PANTHER" id="PTHR11733:SF224">
    <property type="entry name" value="NEPRILYSIN-2"/>
    <property type="match status" value="1"/>
</dbReference>
<evidence type="ECO:0000256" key="2">
    <source>
        <dbReference type="ARBA" id="ARBA00004401"/>
    </source>
</evidence>
<comment type="similarity">
    <text evidence="3">Belongs to the peptidase M13 family.</text>
</comment>
<keyword evidence="12" id="KW-1185">Reference proteome</keyword>
<dbReference type="GO" id="GO:0005886">
    <property type="term" value="C:plasma membrane"/>
    <property type="evidence" value="ECO:0007669"/>
    <property type="project" value="UniProtKB-SubCell"/>
</dbReference>